<evidence type="ECO:0000313" key="1">
    <source>
        <dbReference type="EMBL" id="RKQ31309.1"/>
    </source>
</evidence>
<comment type="caution">
    <text evidence="1">The sequence shown here is derived from an EMBL/GenBank/DDBJ whole genome shotgun (WGS) entry which is preliminary data.</text>
</comment>
<dbReference type="AlphaFoldDB" id="A0A494ZYY5"/>
<name>A0A494ZYY5_9BACI</name>
<reference evidence="1 2" key="1">
    <citation type="journal article" date="2016" name="Int. J. Syst. Evol. Microbiol.">
        <title>Oceanobacillus halophilus sp. nov., a novel moderately halophilic bacterium from a hypersaline lake.</title>
        <authorList>
            <person name="Amoozegar M.A."/>
            <person name="Bagheri M."/>
            <person name="Makhdoumi A."/>
            <person name="Nikou M.M."/>
            <person name="Fazeli S.A.S."/>
            <person name="Schumann P."/>
            <person name="Sproer C."/>
            <person name="Sanchez-Porro C."/>
            <person name="Ventosa A."/>
        </authorList>
    </citation>
    <scope>NUCLEOTIDE SEQUENCE [LARGE SCALE GENOMIC DNA]</scope>
    <source>
        <strain evidence="1 2">DSM 23996</strain>
    </source>
</reference>
<sequence length="68" mass="7232">MNMTVQQTINIHLLKIGSVTNSSVVQIGSTGSIHAQSDIYNTGGYTELAEQALPQDIEPPLVPLAPQT</sequence>
<dbReference type="Proteomes" id="UP000269301">
    <property type="component" value="Unassembled WGS sequence"/>
</dbReference>
<dbReference type="RefSeq" id="WP_121205213.1">
    <property type="nucleotide sequence ID" value="NZ_RBZP01000014.1"/>
</dbReference>
<evidence type="ECO:0000313" key="2">
    <source>
        <dbReference type="Proteomes" id="UP000269301"/>
    </source>
</evidence>
<dbReference type="InterPro" id="IPR024255">
    <property type="entry name" value="GerPB"/>
</dbReference>
<gene>
    <name evidence="1" type="ORF">D8M06_14650</name>
</gene>
<accession>A0A494ZYY5</accession>
<dbReference type="OrthoDB" id="2971631at2"/>
<proteinExistence type="predicted"/>
<dbReference type="EMBL" id="RBZP01000014">
    <property type="protein sequence ID" value="RKQ31309.1"/>
    <property type="molecule type" value="Genomic_DNA"/>
</dbReference>
<organism evidence="1 2">
    <name type="scientific">Oceanobacillus halophilus</name>
    <dbReference type="NCBI Taxonomy" id="930130"/>
    <lineage>
        <taxon>Bacteria</taxon>
        <taxon>Bacillati</taxon>
        <taxon>Bacillota</taxon>
        <taxon>Bacilli</taxon>
        <taxon>Bacillales</taxon>
        <taxon>Bacillaceae</taxon>
        <taxon>Oceanobacillus</taxon>
    </lineage>
</organism>
<keyword evidence="2" id="KW-1185">Reference proteome</keyword>
<dbReference type="Pfam" id="PF10803">
    <property type="entry name" value="GerPB"/>
    <property type="match status" value="1"/>
</dbReference>
<protein>
    <submittedName>
        <fullName evidence="1">Spore gernimation protein KA</fullName>
    </submittedName>
</protein>